<keyword evidence="11" id="KW-0834">Unfolded protein response</keyword>
<keyword evidence="8 17" id="KW-1133">Transmembrane helix</keyword>
<dbReference type="InterPro" id="IPR051838">
    <property type="entry name" value="ARTD_PARP"/>
</dbReference>
<dbReference type="SUPFAM" id="SSF56399">
    <property type="entry name" value="ADP-ribosylation"/>
    <property type="match status" value="1"/>
</dbReference>
<dbReference type="GO" id="GO:0003950">
    <property type="term" value="F:NAD+ poly-ADP-ribosyltransferase activity"/>
    <property type="evidence" value="ECO:0007669"/>
    <property type="project" value="UniProtKB-UniRule"/>
</dbReference>
<keyword evidence="2 15" id="KW-0328">Glycosyltransferase</keyword>
<accession>A0ABD0KIJ7</accession>
<reference evidence="19 20" key="1">
    <citation type="journal article" date="2023" name="Sci. Data">
        <title>Genome assembly of the Korean intertidal mud-creeper Batillaria attramentaria.</title>
        <authorList>
            <person name="Patra A.K."/>
            <person name="Ho P.T."/>
            <person name="Jun S."/>
            <person name="Lee S.J."/>
            <person name="Kim Y."/>
            <person name="Won Y.J."/>
        </authorList>
    </citation>
    <scope>NUCLEOTIDE SEQUENCE [LARGE SCALE GENOMIC DNA]</scope>
    <source>
        <strain evidence="19">Wonlab-2016</strain>
    </source>
</reference>
<dbReference type="FunFam" id="3.90.228.10:FF:000005">
    <property type="entry name" value="Poly [ADP-ribose] polymerase"/>
    <property type="match status" value="1"/>
</dbReference>
<keyword evidence="6" id="KW-0013">ADP-ribosylation</keyword>
<evidence type="ECO:0000256" key="4">
    <source>
        <dbReference type="ARBA" id="ARBA00022692"/>
    </source>
</evidence>
<comment type="caution">
    <text evidence="19">The sequence shown here is derived from an EMBL/GenBank/DDBJ whole genome shotgun (WGS) entry which is preliminary data.</text>
</comment>
<evidence type="ECO:0000256" key="1">
    <source>
        <dbReference type="ARBA" id="ARBA00004163"/>
    </source>
</evidence>
<dbReference type="GO" id="GO:0005789">
    <property type="term" value="C:endoplasmic reticulum membrane"/>
    <property type="evidence" value="ECO:0007669"/>
    <property type="project" value="UniProtKB-SubCell"/>
</dbReference>
<dbReference type="AlphaFoldDB" id="A0ABD0KIJ7"/>
<comment type="subunit">
    <text evidence="14">Interacts with KPNB1.</text>
</comment>
<comment type="similarity">
    <text evidence="12">Belongs to the ARTD/PARP family.</text>
</comment>
<evidence type="ECO:0000256" key="12">
    <source>
        <dbReference type="ARBA" id="ARBA00024347"/>
    </source>
</evidence>
<evidence type="ECO:0000256" key="6">
    <source>
        <dbReference type="ARBA" id="ARBA00022765"/>
    </source>
</evidence>
<comment type="function">
    <text evidence="13">Intracellular mono-ADP-ribosyltransferase that plays a role in different processes, such as protein translation and unfolded protein response (UPR), through the mono-ADP-ribosylation of proteins involved in those processes. Acts as an inhibitor of protein translation by catalyzing mono-ADP-ribosylation of ribosomal subunits, such as RPL14 and RPS6, thereby inhibiting polysome assembly and mRNA loading. Mono-ADP-ribosylation of ribosomal subunits is promoted by NMNAT2. Involved in the unfolded protein response (UPR) by ADP-ribosylating and activating EIF2AK3 and ERN1, two important UPR effectors. May also mediate mono-ADP-ribosylation of karyopherin KPNB1 a nuclear import factor. May not modify proteins on arginine or cysteine residues compared to other mono-ADP-ribosyltransferases.</text>
</comment>
<evidence type="ECO:0000256" key="9">
    <source>
        <dbReference type="ARBA" id="ARBA00023027"/>
    </source>
</evidence>
<evidence type="ECO:0000256" key="14">
    <source>
        <dbReference type="ARBA" id="ARBA00062100"/>
    </source>
</evidence>
<keyword evidence="7" id="KW-0256">Endoplasmic reticulum</keyword>
<keyword evidence="10 17" id="KW-0472">Membrane</keyword>
<evidence type="ECO:0000256" key="15">
    <source>
        <dbReference type="RuleBase" id="RU362114"/>
    </source>
</evidence>
<keyword evidence="3 15" id="KW-0808">Transferase</keyword>
<evidence type="ECO:0000256" key="13">
    <source>
        <dbReference type="ARBA" id="ARBA00056446"/>
    </source>
</evidence>
<dbReference type="PANTHER" id="PTHR21328">
    <property type="entry name" value="POLY ADP-RIBOSE POLYMERASE FAMILY, MEMBER PARP"/>
    <property type="match status" value="1"/>
</dbReference>
<evidence type="ECO:0000313" key="20">
    <source>
        <dbReference type="Proteomes" id="UP001519460"/>
    </source>
</evidence>
<protein>
    <recommendedName>
        <fullName evidence="15">Poly [ADP-ribose] polymerase</fullName>
        <shortName evidence="15">PARP</shortName>
        <ecNumber evidence="15">2.4.2.-</ecNumber>
    </recommendedName>
</protein>
<evidence type="ECO:0000313" key="19">
    <source>
        <dbReference type="EMBL" id="KAK7486772.1"/>
    </source>
</evidence>
<evidence type="ECO:0000259" key="18">
    <source>
        <dbReference type="PROSITE" id="PS51059"/>
    </source>
</evidence>
<dbReference type="InterPro" id="IPR041400">
    <property type="entry name" value="PARP16_N"/>
</dbReference>
<feature type="compositionally biased region" description="Polar residues" evidence="16">
    <location>
        <begin position="235"/>
        <end position="244"/>
    </location>
</feature>
<name>A0ABD0KIJ7_9CAEN</name>
<dbReference type="InterPro" id="IPR012317">
    <property type="entry name" value="Poly(ADP-ribose)pol_cat_dom"/>
</dbReference>
<dbReference type="Pfam" id="PF18084">
    <property type="entry name" value="ARTD15_N"/>
    <property type="match status" value="1"/>
</dbReference>
<keyword evidence="5" id="KW-0548">Nucleotidyltransferase</keyword>
<comment type="subcellular location">
    <subcellularLocation>
        <location evidence="1">Endoplasmic reticulum membrane</location>
        <topology evidence="1">Single-pass type IV membrane protein</topology>
    </subcellularLocation>
</comment>
<keyword evidence="20" id="KW-1185">Reference proteome</keyword>
<dbReference type="EMBL" id="JACVVK020000173">
    <property type="protein sequence ID" value="KAK7486772.1"/>
    <property type="molecule type" value="Genomic_DNA"/>
</dbReference>
<organism evidence="19 20">
    <name type="scientific">Batillaria attramentaria</name>
    <dbReference type="NCBI Taxonomy" id="370345"/>
    <lineage>
        <taxon>Eukaryota</taxon>
        <taxon>Metazoa</taxon>
        <taxon>Spiralia</taxon>
        <taxon>Lophotrochozoa</taxon>
        <taxon>Mollusca</taxon>
        <taxon>Gastropoda</taxon>
        <taxon>Caenogastropoda</taxon>
        <taxon>Sorbeoconcha</taxon>
        <taxon>Cerithioidea</taxon>
        <taxon>Batillariidae</taxon>
        <taxon>Batillaria</taxon>
    </lineage>
</organism>
<feature type="transmembrane region" description="Helical" evidence="17">
    <location>
        <begin position="304"/>
        <end position="322"/>
    </location>
</feature>
<feature type="domain" description="PARP catalytic" evidence="18">
    <location>
        <begin position="88"/>
        <end position="289"/>
    </location>
</feature>
<evidence type="ECO:0000256" key="16">
    <source>
        <dbReference type="SAM" id="MobiDB-lite"/>
    </source>
</evidence>
<proteinExistence type="inferred from homology"/>
<evidence type="ECO:0000256" key="8">
    <source>
        <dbReference type="ARBA" id="ARBA00022989"/>
    </source>
</evidence>
<dbReference type="Pfam" id="PF00644">
    <property type="entry name" value="PARP"/>
    <property type="match status" value="1"/>
</dbReference>
<evidence type="ECO:0000256" key="3">
    <source>
        <dbReference type="ARBA" id="ARBA00022679"/>
    </source>
</evidence>
<evidence type="ECO:0000256" key="10">
    <source>
        <dbReference type="ARBA" id="ARBA00023136"/>
    </source>
</evidence>
<dbReference type="Proteomes" id="UP001519460">
    <property type="component" value="Unassembled WGS sequence"/>
</dbReference>
<keyword evidence="9 15" id="KW-0520">NAD</keyword>
<evidence type="ECO:0000256" key="11">
    <source>
        <dbReference type="ARBA" id="ARBA00023230"/>
    </source>
</evidence>
<dbReference type="EC" id="2.4.2.-" evidence="15"/>
<dbReference type="PROSITE" id="PS51059">
    <property type="entry name" value="PARP_CATALYTIC"/>
    <property type="match status" value="1"/>
</dbReference>
<evidence type="ECO:0000256" key="7">
    <source>
        <dbReference type="ARBA" id="ARBA00022824"/>
    </source>
</evidence>
<feature type="region of interest" description="Disordered" evidence="16">
    <location>
        <begin position="231"/>
        <end position="255"/>
    </location>
</feature>
<dbReference type="GO" id="GO:0016779">
    <property type="term" value="F:nucleotidyltransferase activity"/>
    <property type="evidence" value="ECO:0007669"/>
    <property type="project" value="UniProtKB-KW"/>
</dbReference>
<evidence type="ECO:0000256" key="5">
    <source>
        <dbReference type="ARBA" id="ARBA00022695"/>
    </source>
</evidence>
<evidence type="ECO:0000256" key="2">
    <source>
        <dbReference type="ARBA" id="ARBA00022676"/>
    </source>
</evidence>
<keyword evidence="4 17" id="KW-0812">Transmembrane</keyword>
<evidence type="ECO:0000256" key="17">
    <source>
        <dbReference type="SAM" id="Phobius"/>
    </source>
</evidence>
<sequence>MAGSRAELKRIIVGKIKEDPLAADLRWSLFVAALHSYRCDTVLRPFPPRFIDHDDEKNTEGLKSAADEIPGILHMALRAGSISFESLELLAWVLDDPSFKLHTLNKSQFSSIQQKTGHITPVPDPSYIFEVEYSKTMNDRFESLQNGRKIMYAYHGSRIENFHSILHNGLAGHMNKMSLFGKGTYLSSELAVSLIYSPGGQGWRESQLGSNLGCVAVCEVIDDPSVKCSLREGSDSANTSSNSTPKRRARASESQAGDVPERYYVVENNEMVRVKYLLLYSQNATGVTHERSPVVIPWYRKNKFAVLMAFYLFVLLSIGLFSSKSFQFYLRRLLRSYSLR</sequence>
<dbReference type="GO" id="GO:0006986">
    <property type="term" value="P:response to unfolded protein"/>
    <property type="evidence" value="ECO:0007669"/>
    <property type="project" value="UniProtKB-KW"/>
</dbReference>
<gene>
    <name evidence="19" type="ORF">BaRGS_00021919</name>
</gene>
<dbReference type="Gene3D" id="3.90.228.10">
    <property type="match status" value="1"/>
</dbReference>